<dbReference type="GeneID" id="85361971"/>
<dbReference type="Proteomes" id="UP001175211">
    <property type="component" value="Unassembled WGS sequence"/>
</dbReference>
<dbReference type="EMBL" id="JAUEPS010000071">
    <property type="protein sequence ID" value="KAK0441259.1"/>
    <property type="molecule type" value="Genomic_DNA"/>
</dbReference>
<evidence type="ECO:0000313" key="1">
    <source>
        <dbReference type="EMBL" id="KAK0441259.1"/>
    </source>
</evidence>
<accession>A0AA39MPH6</accession>
<gene>
    <name evidence="1" type="ORF">EV420DRAFT_1650176</name>
</gene>
<reference evidence="1" key="1">
    <citation type="submission" date="2023-06" db="EMBL/GenBank/DDBJ databases">
        <authorList>
            <consortium name="Lawrence Berkeley National Laboratory"/>
            <person name="Ahrendt S."/>
            <person name="Sahu N."/>
            <person name="Indic B."/>
            <person name="Wong-Bajracharya J."/>
            <person name="Merenyi Z."/>
            <person name="Ke H.-M."/>
            <person name="Monk M."/>
            <person name="Kocsube S."/>
            <person name="Drula E."/>
            <person name="Lipzen A."/>
            <person name="Balint B."/>
            <person name="Henrissat B."/>
            <person name="Andreopoulos B."/>
            <person name="Martin F.M."/>
            <person name="Harder C.B."/>
            <person name="Rigling D."/>
            <person name="Ford K.L."/>
            <person name="Foster G.D."/>
            <person name="Pangilinan J."/>
            <person name="Papanicolaou A."/>
            <person name="Barry K."/>
            <person name="LaButti K."/>
            <person name="Viragh M."/>
            <person name="Koriabine M."/>
            <person name="Yan M."/>
            <person name="Riley R."/>
            <person name="Champramary S."/>
            <person name="Plett K.L."/>
            <person name="Tsai I.J."/>
            <person name="Slot J."/>
            <person name="Sipos G."/>
            <person name="Plett J."/>
            <person name="Nagy L.G."/>
            <person name="Grigoriev I.V."/>
        </authorList>
    </citation>
    <scope>NUCLEOTIDE SEQUENCE</scope>
    <source>
        <strain evidence="1">CCBAS 213</strain>
    </source>
</reference>
<dbReference type="AlphaFoldDB" id="A0AA39MPH6"/>
<keyword evidence="2" id="KW-1185">Reference proteome</keyword>
<proteinExistence type="predicted"/>
<name>A0AA39MPH6_ARMTA</name>
<sequence length="54" mass="5934">MHGYPPISIGLAQWSEYYGGINKNKPQAYDGDYGPLIECILQGMEMGIASVRSI</sequence>
<comment type="caution">
    <text evidence="1">The sequence shown here is derived from an EMBL/GenBank/DDBJ whole genome shotgun (WGS) entry which is preliminary data.</text>
</comment>
<organism evidence="1 2">
    <name type="scientific">Armillaria tabescens</name>
    <name type="common">Ringless honey mushroom</name>
    <name type="synonym">Agaricus tabescens</name>
    <dbReference type="NCBI Taxonomy" id="1929756"/>
    <lineage>
        <taxon>Eukaryota</taxon>
        <taxon>Fungi</taxon>
        <taxon>Dikarya</taxon>
        <taxon>Basidiomycota</taxon>
        <taxon>Agaricomycotina</taxon>
        <taxon>Agaricomycetes</taxon>
        <taxon>Agaricomycetidae</taxon>
        <taxon>Agaricales</taxon>
        <taxon>Marasmiineae</taxon>
        <taxon>Physalacriaceae</taxon>
        <taxon>Desarmillaria</taxon>
    </lineage>
</organism>
<protein>
    <submittedName>
        <fullName evidence="1">Uncharacterized protein</fullName>
    </submittedName>
</protein>
<dbReference type="RefSeq" id="XP_060323945.1">
    <property type="nucleotide sequence ID" value="XM_060478423.1"/>
</dbReference>
<evidence type="ECO:0000313" key="2">
    <source>
        <dbReference type="Proteomes" id="UP001175211"/>
    </source>
</evidence>